<dbReference type="EC" id="3.5.1.-" evidence="2"/>
<evidence type="ECO:0000256" key="1">
    <source>
        <dbReference type="SAM" id="Coils"/>
    </source>
</evidence>
<keyword evidence="1" id="KW-0175">Coiled coil</keyword>
<dbReference type="Pfam" id="PF02585">
    <property type="entry name" value="PIG-L"/>
    <property type="match status" value="1"/>
</dbReference>
<reference evidence="2 3" key="1">
    <citation type="submission" date="2023-11" db="EMBL/GenBank/DDBJ databases">
        <title>Peredibacter starrii A3.12.</title>
        <authorList>
            <person name="Mitchell R.J."/>
        </authorList>
    </citation>
    <scope>NUCLEOTIDE SEQUENCE [LARGE SCALE GENOMIC DNA]</scope>
    <source>
        <strain evidence="2 3">A3.12</strain>
    </source>
</reference>
<protein>
    <submittedName>
        <fullName evidence="2">PIG-L family deacetylase</fullName>
        <ecNumber evidence="2">3.5.1.-</ecNumber>
    </submittedName>
</protein>
<dbReference type="SUPFAM" id="SSF102588">
    <property type="entry name" value="LmbE-like"/>
    <property type="match status" value="1"/>
</dbReference>
<name>A0AAX4HRH6_9BACT</name>
<organism evidence="2 3">
    <name type="scientific">Peredibacter starrii</name>
    <dbReference type="NCBI Taxonomy" id="28202"/>
    <lineage>
        <taxon>Bacteria</taxon>
        <taxon>Pseudomonadati</taxon>
        <taxon>Bdellovibrionota</taxon>
        <taxon>Bacteriovoracia</taxon>
        <taxon>Bacteriovoracales</taxon>
        <taxon>Bacteriovoracaceae</taxon>
        <taxon>Peredibacter</taxon>
    </lineage>
</organism>
<dbReference type="KEGG" id="psti:SOO65_03375"/>
<dbReference type="EMBL" id="CP139487">
    <property type="protein sequence ID" value="WPU65780.1"/>
    <property type="molecule type" value="Genomic_DNA"/>
</dbReference>
<keyword evidence="2" id="KW-0378">Hydrolase</keyword>
<feature type="coiled-coil region" evidence="1">
    <location>
        <begin position="61"/>
        <end position="95"/>
    </location>
</feature>
<dbReference type="Gene3D" id="3.40.50.10320">
    <property type="entry name" value="LmbE-like"/>
    <property type="match status" value="1"/>
</dbReference>
<dbReference type="RefSeq" id="WP_321396922.1">
    <property type="nucleotide sequence ID" value="NZ_CP139487.1"/>
</dbReference>
<dbReference type="InterPro" id="IPR024078">
    <property type="entry name" value="LmbE-like_dom_sf"/>
</dbReference>
<accession>A0AAX4HRH6</accession>
<gene>
    <name evidence="2" type="ORF">SOO65_03375</name>
</gene>
<dbReference type="GO" id="GO:0016787">
    <property type="term" value="F:hydrolase activity"/>
    <property type="evidence" value="ECO:0007669"/>
    <property type="project" value="UniProtKB-KW"/>
</dbReference>
<proteinExistence type="predicted"/>
<dbReference type="InterPro" id="IPR003737">
    <property type="entry name" value="GlcNAc_PI_deacetylase-related"/>
</dbReference>
<dbReference type="AlphaFoldDB" id="A0AAX4HRH6"/>
<evidence type="ECO:0000313" key="3">
    <source>
        <dbReference type="Proteomes" id="UP001324634"/>
    </source>
</evidence>
<evidence type="ECO:0000313" key="2">
    <source>
        <dbReference type="EMBL" id="WPU65780.1"/>
    </source>
</evidence>
<keyword evidence="3" id="KW-1185">Reference proteome</keyword>
<dbReference type="Proteomes" id="UP001324634">
    <property type="component" value="Chromosome"/>
</dbReference>
<sequence length="269" mass="30226">MEFTPILKPLASLFNPAPLTEKSSVPFTVMILSPHPDDESIIGSLPLRLQKENNAHIVNVAVTLGSKKERQKARLKELEDACELLEMENIILDENWKKKEKELKSLVQKYQPQLIIAPHLKDFHPTHIKTGELLKKTLVASKTTAIVCWSEFWGQMTKPNLLVEVPTEILELQMHALEKHVGEVSRNPYHLRLPAWMMDNVRRGSEVIGGKGTDATGMAFGVIYQLQVVKKGKFSTPKLPESNLTSLMDIGQIFKLIFDAASGSKTKVK</sequence>